<dbReference type="Proteomes" id="UP000177281">
    <property type="component" value="Unassembled WGS sequence"/>
</dbReference>
<dbReference type="AlphaFoldDB" id="A0A1F5Q264"/>
<gene>
    <name evidence="1" type="ORF">A3B10_02790</name>
</gene>
<reference evidence="1 2" key="1">
    <citation type="journal article" date="2016" name="Nat. Commun.">
        <title>Thousands of microbial genomes shed light on interconnected biogeochemical processes in an aquifer system.</title>
        <authorList>
            <person name="Anantharaman K."/>
            <person name="Brown C.T."/>
            <person name="Hug L.A."/>
            <person name="Sharon I."/>
            <person name="Castelle C.J."/>
            <person name="Probst A.J."/>
            <person name="Thomas B.C."/>
            <person name="Singh A."/>
            <person name="Wilkins M.J."/>
            <person name="Karaoz U."/>
            <person name="Brodie E.L."/>
            <person name="Williams K.H."/>
            <person name="Hubbard S.S."/>
            <person name="Banfield J.F."/>
        </authorList>
    </citation>
    <scope>NUCLEOTIDE SEQUENCE [LARGE SCALE GENOMIC DNA]</scope>
</reference>
<sequence length="212" mass="24033">MADTPKGGSHTIKDFLFDGFRELFVTHGLPMMVKLANRASETRLAEREGRKRNKHYFAAAMVKLRLRDGRAADVIGDFVDHWLNTDADREDFQHNAACVGTDKDEKMGDTVEFLWQLAHLPDHAAREVHLTALGFIGARSVDMAEKAVELLKRVRDEVKDLPADAKKKLNEGTKALRELNNKQWMQNAEKSSAAFRQTAATRLTGYRARRRS</sequence>
<dbReference type="EMBL" id="MFFB01000006">
    <property type="protein sequence ID" value="OGE96214.1"/>
    <property type="molecule type" value="Genomic_DNA"/>
</dbReference>
<evidence type="ECO:0000313" key="2">
    <source>
        <dbReference type="Proteomes" id="UP000177281"/>
    </source>
</evidence>
<evidence type="ECO:0000313" key="1">
    <source>
        <dbReference type="EMBL" id="OGE96214.1"/>
    </source>
</evidence>
<accession>A0A1F5Q264</accession>
<comment type="caution">
    <text evidence="1">The sequence shown here is derived from an EMBL/GenBank/DDBJ whole genome shotgun (WGS) entry which is preliminary data.</text>
</comment>
<protein>
    <submittedName>
        <fullName evidence="1">Uncharacterized protein</fullName>
    </submittedName>
</protein>
<organism evidence="1 2">
    <name type="scientific">Candidatus Doudnabacteria bacterium RIFCSPLOWO2_01_FULL_44_21</name>
    <dbReference type="NCBI Taxonomy" id="1817841"/>
    <lineage>
        <taxon>Bacteria</taxon>
        <taxon>Candidatus Doudnaibacteriota</taxon>
    </lineage>
</organism>
<name>A0A1F5Q264_9BACT</name>
<proteinExistence type="predicted"/>
<dbReference type="STRING" id="1817841.A3B10_02790"/>